<evidence type="ECO:0000256" key="4">
    <source>
        <dbReference type="ARBA" id="ARBA00023002"/>
    </source>
</evidence>
<feature type="domain" description="Copper amine oxidase catalytic" evidence="9">
    <location>
        <begin position="158"/>
        <end position="517"/>
    </location>
</feature>
<keyword evidence="4 8" id="KW-0560">Oxidoreductase</keyword>
<dbReference type="PANTHER" id="PTHR10638">
    <property type="entry name" value="COPPER AMINE OXIDASE"/>
    <property type="match status" value="1"/>
</dbReference>
<dbReference type="InterPro" id="IPR016182">
    <property type="entry name" value="Cu_amine_oxidase_N-reg"/>
</dbReference>
<evidence type="ECO:0000259" key="9">
    <source>
        <dbReference type="Pfam" id="PF01179"/>
    </source>
</evidence>
<keyword evidence="3 6" id="KW-0801">TPQ</keyword>
<reference evidence="11" key="1">
    <citation type="submission" date="2020-06" db="EMBL/GenBank/DDBJ databases">
        <title>WGS assembly of Ceratodon purpureus strain R40.</title>
        <authorList>
            <person name="Carey S.B."/>
            <person name="Jenkins J."/>
            <person name="Shu S."/>
            <person name="Lovell J.T."/>
            <person name="Sreedasyam A."/>
            <person name="Maumus F."/>
            <person name="Tiley G.P."/>
            <person name="Fernandez-Pozo N."/>
            <person name="Barry K."/>
            <person name="Chen C."/>
            <person name="Wang M."/>
            <person name="Lipzen A."/>
            <person name="Daum C."/>
            <person name="Saski C.A."/>
            <person name="Payton A.C."/>
            <person name="Mcbreen J.C."/>
            <person name="Conrad R.E."/>
            <person name="Kollar L.M."/>
            <person name="Olsson S."/>
            <person name="Huttunen S."/>
            <person name="Landis J.B."/>
            <person name="Wickett N.J."/>
            <person name="Johnson M.G."/>
            <person name="Rensing S.A."/>
            <person name="Grimwood J."/>
            <person name="Schmutz J."/>
            <person name="Mcdaniel S.F."/>
        </authorList>
    </citation>
    <scope>NUCLEOTIDE SEQUENCE</scope>
    <source>
        <strain evidence="11">R40</strain>
    </source>
</reference>
<feature type="modified residue" description="2',4',5'-topaquinone" evidence="7">
    <location>
        <position position="312"/>
    </location>
</feature>
<evidence type="ECO:0000313" key="11">
    <source>
        <dbReference type="EMBL" id="KAG0577609.1"/>
    </source>
</evidence>
<dbReference type="Pfam" id="PF02728">
    <property type="entry name" value="Cu_amine_oxidN3"/>
    <property type="match status" value="1"/>
</dbReference>
<dbReference type="Proteomes" id="UP000822688">
    <property type="component" value="Chromosome 5"/>
</dbReference>
<dbReference type="InterPro" id="IPR000269">
    <property type="entry name" value="Cu_amine_oxidase"/>
</dbReference>
<feature type="active site" description="Schiff-base intermediate with substrate; via topaquinone" evidence="6">
    <location>
        <position position="312"/>
    </location>
</feature>
<comment type="PTM">
    <text evidence="7 8">Topaquinone (TPQ) is generated by copper-dependent autoxidation of a specific tyrosyl residue.</text>
</comment>
<evidence type="ECO:0000256" key="3">
    <source>
        <dbReference type="ARBA" id="ARBA00022772"/>
    </source>
</evidence>
<comment type="cofactor">
    <cofactor evidence="8">
        <name>Cu cation</name>
        <dbReference type="ChEBI" id="CHEBI:23378"/>
    </cofactor>
    <text evidence="8">Contains 1 topaquinone per subunit.</text>
</comment>
<dbReference type="Gene3D" id="2.70.98.20">
    <property type="entry name" value="Copper amine oxidase, catalytic domain"/>
    <property type="match status" value="1"/>
</dbReference>
<dbReference type="Gene3D" id="3.10.450.40">
    <property type="match status" value="1"/>
</dbReference>
<dbReference type="InterPro" id="IPR036460">
    <property type="entry name" value="Cu_amine_oxidase_C_sf"/>
</dbReference>
<dbReference type="EMBL" id="CM026425">
    <property type="protein sequence ID" value="KAG0577609.1"/>
    <property type="molecule type" value="Genomic_DNA"/>
</dbReference>
<feature type="domain" description="Copper amine oxidase N3-terminal" evidence="10">
    <location>
        <begin position="42"/>
        <end position="123"/>
    </location>
</feature>
<sequence>MTIDTKPRKIIVDVSGSGRIVENKEIPGSGYPALSEEAENATAYLPATYQPFLDSIAARGIAIDDVYCEAASPGWFNVSAEENRILVYLLCYDTKGTANVYMRPLEGVTIAVDATEMKIIRYLDVLKAPMPTSKGTDYRFAAQKGPFLTFSKPGVIEHPSFTLDGHIVKWAGWEFHVRPNLRSQNVISIVKKDGRSVMYQGFVSEVFVPYQSATTDWYWRTYMDAGEYNLGFLSLPLQPLNDCPRGATFMNATFAAGPDGSPYVTDNLICIFERYAGDIAWRHAEDLPVGDIRESRPKMTLVVRTIASNGNYDYIFDWEFQTDGIIRVKVEATGVLEISANAMKYVNEANMTKAEIDKMYGTLISENTIGVFHDHFFSFHLDMDVDGPNNSFVEGKLVKHLIPPEKSLRKSRWGLEKYVAKTEDEARIQINPIEHPAQYYVMNPSKKTRLGNQVSYRLVPSGVAPSLLDPSDYPQIRAGFTKNQIWVTKYNRSEKYAAAFLTAQSHGDDGLPVWSKRYFIHFYNTLINFTTNV</sequence>
<evidence type="ECO:0000256" key="5">
    <source>
        <dbReference type="ARBA" id="ARBA00023008"/>
    </source>
</evidence>
<keyword evidence="12" id="KW-1185">Reference proteome</keyword>
<organism evidence="11 12">
    <name type="scientific">Ceratodon purpureus</name>
    <name type="common">Fire moss</name>
    <name type="synonym">Dicranum purpureum</name>
    <dbReference type="NCBI Taxonomy" id="3225"/>
    <lineage>
        <taxon>Eukaryota</taxon>
        <taxon>Viridiplantae</taxon>
        <taxon>Streptophyta</taxon>
        <taxon>Embryophyta</taxon>
        <taxon>Bryophyta</taxon>
        <taxon>Bryophytina</taxon>
        <taxon>Bryopsida</taxon>
        <taxon>Dicranidae</taxon>
        <taxon>Pseudoditrichales</taxon>
        <taxon>Ditrichaceae</taxon>
        <taxon>Ceratodon</taxon>
    </lineage>
</organism>
<dbReference type="EC" id="1.4.3.-" evidence="8"/>
<dbReference type="GO" id="GO:0009308">
    <property type="term" value="P:amine metabolic process"/>
    <property type="evidence" value="ECO:0007669"/>
    <property type="project" value="UniProtKB-UniRule"/>
</dbReference>
<accession>A0A8T0I3V3</accession>
<dbReference type="AlphaFoldDB" id="A0A8T0I3V3"/>
<feature type="active site" description="Proton acceptor" evidence="6">
    <location>
        <position position="224"/>
    </location>
</feature>
<dbReference type="GO" id="GO:0048038">
    <property type="term" value="F:quinone binding"/>
    <property type="evidence" value="ECO:0007669"/>
    <property type="project" value="InterPro"/>
</dbReference>
<proteinExistence type="inferred from homology"/>
<dbReference type="InterPro" id="IPR015798">
    <property type="entry name" value="Cu_amine_oxidase_C"/>
</dbReference>
<comment type="similarity">
    <text evidence="1 8">Belongs to the copper/topaquinone oxidase family.</text>
</comment>
<evidence type="ECO:0000256" key="2">
    <source>
        <dbReference type="ARBA" id="ARBA00022723"/>
    </source>
</evidence>
<dbReference type="PANTHER" id="PTHR10638:SF41">
    <property type="entry name" value="AMINE OXIDASE"/>
    <property type="match status" value="1"/>
</dbReference>
<evidence type="ECO:0000259" key="10">
    <source>
        <dbReference type="Pfam" id="PF02728"/>
    </source>
</evidence>
<evidence type="ECO:0000313" key="12">
    <source>
        <dbReference type="Proteomes" id="UP000822688"/>
    </source>
</evidence>
<dbReference type="Pfam" id="PF01179">
    <property type="entry name" value="Cu_amine_oxid"/>
    <property type="match status" value="1"/>
</dbReference>
<dbReference type="SUPFAM" id="SSF49998">
    <property type="entry name" value="Amine oxidase catalytic domain"/>
    <property type="match status" value="1"/>
</dbReference>
<evidence type="ECO:0000256" key="7">
    <source>
        <dbReference type="PIRSR" id="PIRSR600269-51"/>
    </source>
</evidence>
<dbReference type="InterPro" id="IPR049948">
    <property type="entry name" value="Cu_Am_ox_TPQ-bd"/>
</dbReference>
<comment type="caution">
    <text evidence="11">The sequence shown here is derived from an EMBL/GenBank/DDBJ whole genome shotgun (WGS) entry which is preliminary data.</text>
</comment>
<dbReference type="GO" id="GO:0005507">
    <property type="term" value="F:copper ion binding"/>
    <property type="evidence" value="ECO:0007669"/>
    <property type="project" value="InterPro"/>
</dbReference>
<evidence type="ECO:0000256" key="6">
    <source>
        <dbReference type="PIRSR" id="PIRSR600269-50"/>
    </source>
</evidence>
<gene>
    <name evidence="11" type="ORF">KC19_5G167700</name>
</gene>
<dbReference type="InterPro" id="IPR015802">
    <property type="entry name" value="Cu_amine_oxidase_N3"/>
</dbReference>
<dbReference type="SUPFAM" id="SSF54416">
    <property type="entry name" value="Amine oxidase N-terminal region"/>
    <property type="match status" value="1"/>
</dbReference>
<protein>
    <recommendedName>
        <fullName evidence="8">Amine oxidase</fullName>
        <ecNumber evidence="8">1.4.3.-</ecNumber>
    </recommendedName>
</protein>
<keyword evidence="2 8" id="KW-0479">Metal-binding</keyword>
<evidence type="ECO:0000256" key="8">
    <source>
        <dbReference type="RuleBase" id="RU000672"/>
    </source>
</evidence>
<dbReference type="PROSITE" id="PS01164">
    <property type="entry name" value="COPPER_AMINE_OXID_1"/>
    <property type="match status" value="1"/>
</dbReference>
<dbReference type="GO" id="GO:0008131">
    <property type="term" value="F:primary methylamine oxidase activity"/>
    <property type="evidence" value="ECO:0007669"/>
    <property type="project" value="InterPro"/>
</dbReference>
<keyword evidence="5 8" id="KW-0186">Copper</keyword>
<name>A0A8T0I3V3_CERPU</name>
<evidence type="ECO:0000256" key="1">
    <source>
        <dbReference type="ARBA" id="ARBA00007983"/>
    </source>
</evidence>